<organism evidence="4 5">
    <name type="scientific">Brevibacillus fluminis</name>
    <dbReference type="NCBI Taxonomy" id="511487"/>
    <lineage>
        <taxon>Bacteria</taxon>
        <taxon>Bacillati</taxon>
        <taxon>Bacillota</taxon>
        <taxon>Bacilli</taxon>
        <taxon>Bacillales</taxon>
        <taxon>Paenibacillaceae</taxon>
        <taxon>Brevibacillus</taxon>
    </lineage>
</organism>
<protein>
    <submittedName>
        <fullName evidence="4">DedA family protein</fullName>
    </submittedName>
</protein>
<keyword evidence="2" id="KW-0472">Membrane</keyword>
<proteinExistence type="inferred from homology"/>
<feature type="transmembrane region" description="Helical" evidence="2">
    <location>
        <begin position="172"/>
        <end position="190"/>
    </location>
</feature>
<evidence type="ECO:0000256" key="1">
    <source>
        <dbReference type="ARBA" id="ARBA00010792"/>
    </source>
</evidence>
<dbReference type="EMBL" id="RHHQ01000028">
    <property type="protein sequence ID" value="RNB79650.1"/>
    <property type="molecule type" value="Genomic_DNA"/>
</dbReference>
<comment type="caution">
    <text evidence="4">The sequence shown here is derived from an EMBL/GenBank/DDBJ whole genome shotgun (WGS) entry which is preliminary data.</text>
</comment>
<dbReference type="OrthoDB" id="9782291at2"/>
<feature type="transmembrane region" description="Helical" evidence="2">
    <location>
        <begin position="138"/>
        <end position="157"/>
    </location>
</feature>
<evidence type="ECO:0000259" key="3">
    <source>
        <dbReference type="Pfam" id="PF09335"/>
    </source>
</evidence>
<dbReference type="PANTHER" id="PTHR42709">
    <property type="entry name" value="ALKALINE PHOSPHATASE LIKE PROTEIN"/>
    <property type="match status" value="1"/>
</dbReference>
<keyword evidence="2" id="KW-0812">Transmembrane</keyword>
<gene>
    <name evidence="4" type="ORF">EDM56_29250</name>
</gene>
<feature type="domain" description="VTT" evidence="3">
    <location>
        <begin position="30"/>
        <end position="156"/>
    </location>
</feature>
<dbReference type="Proteomes" id="UP000271031">
    <property type="component" value="Unassembled WGS sequence"/>
</dbReference>
<dbReference type="RefSeq" id="WP_122921500.1">
    <property type="nucleotide sequence ID" value="NZ_RHHQ01000028.1"/>
</dbReference>
<evidence type="ECO:0000313" key="4">
    <source>
        <dbReference type="EMBL" id="RNB79650.1"/>
    </source>
</evidence>
<dbReference type="InterPro" id="IPR032816">
    <property type="entry name" value="VTT_dom"/>
</dbReference>
<keyword evidence="2" id="KW-1133">Transmembrane helix</keyword>
<sequence>MEHHLSGLITHYGYVGILIALSLGIVGLPIPDETLLTYAGFAAYQGTLSLPLVILFSFFGSASGITVSYAIGYKLGLPFLKKFGPKIHITEEKINSTHRMFERYGNILLIIGFYIPGVRHLTAYVAAISQMDFRKFMVFAYTGAFIWTMTFVLLGYFLGERWVLVHHGIKKYGVYVLIAFLLIVAGVWLYRQRKKAV</sequence>
<reference evidence="4 5" key="1">
    <citation type="submission" date="2018-10" db="EMBL/GenBank/DDBJ databases">
        <title>Phylogenomics of Brevibacillus.</title>
        <authorList>
            <person name="Dunlap C."/>
        </authorList>
    </citation>
    <scope>NUCLEOTIDE SEQUENCE [LARGE SCALE GENOMIC DNA]</scope>
    <source>
        <strain evidence="4 5">JCM 15716</strain>
    </source>
</reference>
<name>A0A3M8CV25_9BACL</name>
<dbReference type="Pfam" id="PF09335">
    <property type="entry name" value="VTT_dom"/>
    <property type="match status" value="1"/>
</dbReference>
<dbReference type="InterPro" id="IPR051311">
    <property type="entry name" value="DedA_domain"/>
</dbReference>
<feature type="transmembrane region" description="Helical" evidence="2">
    <location>
        <begin position="12"/>
        <end position="30"/>
    </location>
</feature>
<dbReference type="PANTHER" id="PTHR42709:SF9">
    <property type="entry name" value="ALKALINE PHOSPHATASE LIKE PROTEIN"/>
    <property type="match status" value="1"/>
</dbReference>
<dbReference type="GO" id="GO:0005886">
    <property type="term" value="C:plasma membrane"/>
    <property type="evidence" value="ECO:0007669"/>
    <property type="project" value="TreeGrafter"/>
</dbReference>
<evidence type="ECO:0000256" key="2">
    <source>
        <dbReference type="SAM" id="Phobius"/>
    </source>
</evidence>
<comment type="similarity">
    <text evidence="1">Belongs to the DedA family.</text>
</comment>
<dbReference type="AlphaFoldDB" id="A0A3M8CV25"/>
<keyword evidence="5" id="KW-1185">Reference proteome</keyword>
<accession>A0A3M8CV25</accession>
<feature type="transmembrane region" description="Helical" evidence="2">
    <location>
        <begin position="50"/>
        <end position="72"/>
    </location>
</feature>
<evidence type="ECO:0000313" key="5">
    <source>
        <dbReference type="Proteomes" id="UP000271031"/>
    </source>
</evidence>